<evidence type="ECO:0000313" key="3">
    <source>
        <dbReference type="Proteomes" id="UP000031523"/>
    </source>
</evidence>
<evidence type="ECO:0000259" key="1">
    <source>
        <dbReference type="PROSITE" id="PS50075"/>
    </source>
</evidence>
<protein>
    <recommendedName>
        <fullName evidence="1">Carrier domain-containing protein</fullName>
    </recommendedName>
</protein>
<proteinExistence type="predicted"/>
<dbReference type="SUPFAM" id="SSF47336">
    <property type="entry name" value="ACP-like"/>
    <property type="match status" value="1"/>
</dbReference>
<dbReference type="PROSITE" id="PS50075">
    <property type="entry name" value="CARRIER"/>
    <property type="match status" value="1"/>
</dbReference>
<dbReference type="Gene3D" id="1.10.1200.10">
    <property type="entry name" value="ACP-like"/>
    <property type="match status" value="1"/>
</dbReference>
<dbReference type="AlphaFoldDB" id="A0A0B5F6S5"/>
<dbReference type="EMBL" id="CP010519">
    <property type="protein sequence ID" value="AJE86052.1"/>
    <property type="molecule type" value="Genomic_DNA"/>
</dbReference>
<keyword evidence="3" id="KW-1185">Reference proteome</keyword>
<gene>
    <name evidence="2" type="ORF">SLNWT_5676</name>
</gene>
<dbReference type="Proteomes" id="UP000031523">
    <property type="component" value="Chromosome"/>
</dbReference>
<dbReference type="KEGG" id="sals:SLNWT_5676"/>
<sequence>MNRPDVLNGVSEIVAQVLTVPLDQVTPTADFYEELGGDSLQKLEVIAHIEARFGCSLTDGQAAESDTAEALAREVLTHVG</sequence>
<organism evidence="2 3">
    <name type="scientific">Streptomyces albus (strain ATCC 21838 / DSM 41398 / FERM P-419 / JCM 4703 / NBRC 107858)</name>
    <dbReference type="NCBI Taxonomy" id="1081613"/>
    <lineage>
        <taxon>Bacteria</taxon>
        <taxon>Bacillati</taxon>
        <taxon>Actinomycetota</taxon>
        <taxon>Actinomycetes</taxon>
        <taxon>Kitasatosporales</taxon>
        <taxon>Streptomycetaceae</taxon>
        <taxon>Streptomyces</taxon>
    </lineage>
</organism>
<dbReference type="InterPro" id="IPR009081">
    <property type="entry name" value="PP-bd_ACP"/>
</dbReference>
<dbReference type="Pfam" id="PF00550">
    <property type="entry name" value="PP-binding"/>
    <property type="match status" value="1"/>
</dbReference>
<feature type="domain" description="Carrier" evidence="1">
    <location>
        <begin position="4"/>
        <end position="79"/>
    </location>
</feature>
<dbReference type="InterPro" id="IPR036736">
    <property type="entry name" value="ACP-like_sf"/>
</dbReference>
<name>A0A0B5F6S5_STRA4</name>
<reference evidence="2 3" key="1">
    <citation type="submission" date="2015-01" db="EMBL/GenBank/DDBJ databases">
        <title>Enhanced salinomycin production by adjusting the supply of polyketide extender units in Streptomyce albus DSM 41398.</title>
        <authorList>
            <person name="Lu C."/>
        </authorList>
    </citation>
    <scope>NUCLEOTIDE SEQUENCE [LARGE SCALE GENOMIC DNA]</scope>
    <source>
        <strain evidence="3">ATCC 21838 / DSM 41398 / FERM P-419 / JCM 4703 / NBRC 107858</strain>
    </source>
</reference>
<evidence type="ECO:0000313" key="2">
    <source>
        <dbReference type="EMBL" id="AJE86052.1"/>
    </source>
</evidence>
<accession>A0A0B5F6S5</accession>